<reference evidence="2 3" key="1">
    <citation type="journal article" date="2017" name="Mol. Plant">
        <title>The Genome of Medicinal Plant Macleaya cordata Provides New Insights into Benzylisoquinoline Alkaloids Metabolism.</title>
        <authorList>
            <person name="Liu X."/>
            <person name="Liu Y."/>
            <person name="Huang P."/>
            <person name="Ma Y."/>
            <person name="Qing Z."/>
            <person name="Tang Q."/>
            <person name="Cao H."/>
            <person name="Cheng P."/>
            <person name="Zheng Y."/>
            <person name="Yuan Z."/>
            <person name="Zhou Y."/>
            <person name="Liu J."/>
            <person name="Tang Z."/>
            <person name="Zhuo Y."/>
            <person name="Zhang Y."/>
            <person name="Yu L."/>
            <person name="Huang J."/>
            <person name="Yang P."/>
            <person name="Peng Q."/>
            <person name="Zhang J."/>
            <person name="Jiang W."/>
            <person name="Zhang Z."/>
            <person name="Lin K."/>
            <person name="Ro D.K."/>
            <person name="Chen X."/>
            <person name="Xiong X."/>
            <person name="Shang Y."/>
            <person name="Huang S."/>
            <person name="Zeng J."/>
        </authorList>
    </citation>
    <scope>NUCLEOTIDE SEQUENCE [LARGE SCALE GENOMIC DNA]</scope>
    <source>
        <strain evidence="3">cv. BLH2017</strain>
        <tissue evidence="2">Root</tissue>
    </source>
</reference>
<evidence type="ECO:0000313" key="3">
    <source>
        <dbReference type="Proteomes" id="UP000195402"/>
    </source>
</evidence>
<dbReference type="OMA" id="IDYLRFR"/>
<feature type="domain" description="KIB1-4 beta-propeller" evidence="1">
    <location>
        <begin position="68"/>
        <end position="360"/>
    </location>
</feature>
<dbReference type="Pfam" id="PF03478">
    <property type="entry name" value="Beta-prop_KIB1-4"/>
    <property type="match status" value="1"/>
</dbReference>
<dbReference type="PANTHER" id="PTHR44259">
    <property type="entry name" value="OS07G0183000 PROTEIN-RELATED"/>
    <property type="match status" value="1"/>
</dbReference>
<accession>A0A200QKE6</accession>
<dbReference type="PANTHER" id="PTHR44259:SF114">
    <property type="entry name" value="OS06G0707300 PROTEIN"/>
    <property type="match status" value="1"/>
</dbReference>
<dbReference type="InterPro" id="IPR050942">
    <property type="entry name" value="F-box_BR-signaling"/>
</dbReference>
<dbReference type="InterPro" id="IPR005174">
    <property type="entry name" value="KIB1-4_b-propeller"/>
</dbReference>
<evidence type="ECO:0000259" key="1">
    <source>
        <dbReference type="Pfam" id="PF03478"/>
    </source>
</evidence>
<proteinExistence type="predicted"/>
<dbReference type="STRING" id="56857.A0A200QKE6"/>
<dbReference type="EMBL" id="MVGT01001783">
    <property type="protein sequence ID" value="OVA10867.1"/>
    <property type="molecule type" value="Genomic_DNA"/>
</dbReference>
<dbReference type="AlphaFoldDB" id="A0A200QKE6"/>
<protein>
    <recommendedName>
        <fullName evidence="1">KIB1-4 beta-propeller domain-containing protein</fullName>
    </recommendedName>
</protein>
<gene>
    <name evidence="2" type="ORF">BVC80_8879g4</name>
</gene>
<dbReference type="InParanoid" id="A0A200QKE6"/>
<name>A0A200QKE6_MACCD</name>
<dbReference type="Proteomes" id="UP000195402">
    <property type="component" value="Unassembled WGS sequence"/>
</dbReference>
<comment type="caution">
    <text evidence="2">The sequence shown here is derived from an EMBL/GenBank/DDBJ whole genome shotgun (WGS) entry which is preliminary data.</text>
</comment>
<sequence length="391" mass="44043">MDVGWSQLQSELIEIIARKLTTYADYIRFRAFCVKWRSTLPPIPHHIPSQFPWLMLPYNSNSLNRRGFFSLSENKVYWLNLPEICHGSRCCGSSQGWLVLLGQSPIILLFNPLTSIQIHLPPITTFPKVLDFNISKVGKEYLLMDSPYRRSLNYMLDLFIKKIVLSSSPASLSSDYVAVAILNETGELAFCKKGVRAWTMIEDAQSYSEDVIYYKGSFYAVNLIGSLAICDISGLSPLVTKIAVPAPQPVIGADILYLVDSFGELLLVSRHLEFVMDTEPNISVYKTLRFNVFRLDSSLPYWVEVESLGDCMLFLGGNSSLCLLASDFSGCEGNCIYFTDYDSKANDYGKRRIHDSGVFNVGDRSIKQLPYCSGFSRLFLPPPIWVITNAC</sequence>
<organism evidence="2 3">
    <name type="scientific">Macleaya cordata</name>
    <name type="common">Five-seeded plume-poppy</name>
    <name type="synonym">Bocconia cordata</name>
    <dbReference type="NCBI Taxonomy" id="56857"/>
    <lineage>
        <taxon>Eukaryota</taxon>
        <taxon>Viridiplantae</taxon>
        <taxon>Streptophyta</taxon>
        <taxon>Embryophyta</taxon>
        <taxon>Tracheophyta</taxon>
        <taxon>Spermatophyta</taxon>
        <taxon>Magnoliopsida</taxon>
        <taxon>Ranunculales</taxon>
        <taxon>Papaveraceae</taxon>
        <taxon>Papaveroideae</taxon>
        <taxon>Macleaya</taxon>
    </lineage>
</organism>
<keyword evidence="3" id="KW-1185">Reference proteome</keyword>
<dbReference type="OrthoDB" id="642536at2759"/>
<evidence type="ECO:0000313" key="2">
    <source>
        <dbReference type="EMBL" id="OVA10867.1"/>
    </source>
</evidence>